<feature type="transmembrane region" description="Helical" evidence="10">
    <location>
        <begin position="320"/>
        <end position="338"/>
    </location>
</feature>
<evidence type="ECO:0000313" key="11">
    <source>
        <dbReference type="Ensembl" id="ENSLOCP00000014382.1"/>
    </source>
</evidence>
<dbReference type="AlphaFoldDB" id="W5N173"/>
<dbReference type="Proteomes" id="UP000018468">
    <property type="component" value="Linkage group LG15"/>
</dbReference>
<dbReference type="HOGENOM" id="CLU_539621_0_0_1"/>
<dbReference type="OMA" id="MLAMNGI"/>
<dbReference type="SUPFAM" id="SSF103481">
    <property type="entry name" value="Multidrug resistance efflux transporter EmrE"/>
    <property type="match status" value="2"/>
</dbReference>
<feature type="compositionally biased region" description="Low complexity" evidence="9">
    <location>
        <begin position="98"/>
        <end position="107"/>
    </location>
</feature>
<organism evidence="11 12">
    <name type="scientific">Lepisosteus oculatus</name>
    <name type="common">Spotted gar</name>
    <dbReference type="NCBI Taxonomy" id="7918"/>
    <lineage>
        <taxon>Eukaryota</taxon>
        <taxon>Metazoa</taxon>
        <taxon>Chordata</taxon>
        <taxon>Craniata</taxon>
        <taxon>Vertebrata</taxon>
        <taxon>Euteleostomi</taxon>
        <taxon>Actinopterygii</taxon>
        <taxon>Neopterygii</taxon>
        <taxon>Holostei</taxon>
        <taxon>Semionotiformes</taxon>
        <taxon>Lepisosteidae</taxon>
        <taxon>Lepisosteus</taxon>
    </lineage>
</organism>
<feature type="transmembrane region" description="Helical" evidence="10">
    <location>
        <begin position="350"/>
        <end position="371"/>
    </location>
</feature>
<keyword evidence="12" id="KW-1185">Reference proteome</keyword>
<name>W5N173_LEPOC</name>
<accession>W5N173</accession>
<dbReference type="FunCoup" id="W5N173">
    <property type="interactions" value="1242"/>
</dbReference>
<keyword evidence="5" id="KW-0256">Endoplasmic reticulum</keyword>
<dbReference type="InterPro" id="IPR037185">
    <property type="entry name" value="EmrE-like"/>
</dbReference>
<evidence type="ECO:0000256" key="9">
    <source>
        <dbReference type="SAM" id="MobiDB-lite"/>
    </source>
</evidence>
<feature type="transmembrane region" description="Helical" evidence="10">
    <location>
        <begin position="425"/>
        <end position="448"/>
    </location>
</feature>
<dbReference type="CTD" id="10237"/>
<dbReference type="EMBL" id="AHAT01023006">
    <property type="status" value="NOT_ANNOTATED_CDS"/>
    <property type="molecule type" value="Genomic_DNA"/>
</dbReference>
<evidence type="ECO:0000256" key="5">
    <source>
        <dbReference type="ARBA" id="ARBA00022824"/>
    </source>
</evidence>
<dbReference type="GeneTree" id="ENSGT00940000157900"/>
<evidence type="ECO:0000256" key="1">
    <source>
        <dbReference type="ARBA" id="ARBA00004477"/>
    </source>
</evidence>
<comment type="subcellular location">
    <subcellularLocation>
        <location evidence="1">Endoplasmic reticulum membrane</location>
        <topology evidence="1">Multi-pass membrane protein</topology>
    </subcellularLocation>
</comment>
<proteinExistence type="inferred from homology"/>
<dbReference type="OrthoDB" id="78344at2759"/>
<dbReference type="GO" id="GO:0000139">
    <property type="term" value="C:Golgi membrane"/>
    <property type="evidence" value="ECO:0000318"/>
    <property type="project" value="GO_Central"/>
</dbReference>
<dbReference type="GO" id="GO:0005460">
    <property type="term" value="F:UDP-glucose transmembrane transporter activity"/>
    <property type="evidence" value="ECO:0000318"/>
    <property type="project" value="GO_Central"/>
</dbReference>
<dbReference type="PANTHER" id="PTHR10778:SF10">
    <property type="entry name" value="SOLUTE CARRIER FAMILY 35 MEMBER B1"/>
    <property type="match status" value="1"/>
</dbReference>
<feature type="transmembrane region" description="Helical" evidence="10">
    <location>
        <begin position="194"/>
        <end position="213"/>
    </location>
</feature>
<dbReference type="PANTHER" id="PTHR10778">
    <property type="entry name" value="SOLUTE CARRIER FAMILY 35 MEMBER B"/>
    <property type="match status" value="1"/>
</dbReference>
<dbReference type="GO" id="GO:0005459">
    <property type="term" value="F:UDP-galactose transmembrane transporter activity"/>
    <property type="evidence" value="ECO:0000318"/>
    <property type="project" value="GO_Central"/>
</dbReference>
<evidence type="ECO:0000313" key="12">
    <source>
        <dbReference type="Proteomes" id="UP000018468"/>
    </source>
</evidence>
<feature type="compositionally biased region" description="Low complexity" evidence="9">
    <location>
        <begin position="32"/>
        <end position="46"/>
    </location>
</feature>
<evidence type="ECO:0000256" key="8">
    <source>
        <dbReference type="ARBA" id="ARBA00040754"/>
    </source>
</evidence>
<dbReference type="Pfam" id="PF08449">
    <property type="entry name" value="UAA"/>
    <property type="match status" value="1"/>
</dbReference>
<keyword evidence="6 10" id="KW-1133">Transmembrane helix</keyword>
<evidence type="ECO:0000256" key="4">
    <source>
        <dbReference type="ARBA" id="ARBA00022692"/>
    </source>
</evidence>
<feature type="transmembrane region" description="Helical" evidence="10">
    <location>
        <begin position="233"/>
        <end position="255"/>
    </location>
</feature>
<sequence>MLSPAPTAGVRRVEGSPPGIDATGDHGDRTSGRGSSAAGRSSSDSGTGERRLSGNREAPPGDEEGKEPVWPLETEHPLWRRGETEGRLERIPAPRPLASGQIASGASPGPGPASPPPPRSTGGPGCGAGIRPPRPGGNSATIPGQIAAGRVERDAGLKGAGRGDVGSGAVAVSIPVLGDSMAAGRVSLLQNERVRLIVCFLGVFFCYLYYGILQETITRGEYGTGEKKEKFKYATTLVFIQCIMNAVFARILIQIFEKSKPDRTRSWLYGVCSLSYLGAMVSSNSALQYVNYPTQVLGKSCKPIPVMVLGVTILRKKYPLAKYLFVLLIVTGVALFMYKPKKGVAEMDEHLFGFGEMLLLLSLTLDGLTGVSQDHMRAHFQTGSNHMMLNVNLWSTLVLGIGVLWTGEVWEFLSFADRYPGIVPNILLFGLTSAMGQSFIFMTVVYFGPLTCSIITTTRKFFTILGSVLIFGNSISTMQWVGTVLVFLGLGLDAKFGKGPKKTPR</sequence>
<evidence type="ECO:0000256" key="3">
    <source>
        <dbReference type="ARBA" id="ARBA00022448"/>
    </source>
</evidence>
<dbReference type="InterPro" id="IPR013657">
    <property type="entry name" value="SCL35B1-4/HUT1"/>
</dbReference>
<keyword evidence="4 10" id="KW-0812">Transmembrane</keyword>
<dbReference type="STRING" id="7918.ENSLOCP00000014382"/>
<dbReference type="GO" id="GO:0072334">
    <property type="term" value="P:UDP-galactose transmembrane transport"/>
    <property type="evidence" value="ECO:0000318"/>
    <property type="project" value="GO_Central"/>
</dbReference>
<reference evidence="11" key="2">
    <citation type="submission" date="2025-08" db="UniProtKB">
        <authorList>
            <consortium name="Ensembl"/>
        </authorList>
    </citation>
    <scope>IDENTIFICATION</scope>
</reference>
<evidence type="ECO:0000256" key="2">
    <source>
        <dbReference type="ARBA" id="ARBA00010694"/>
    </source>
</evidence>
<reference evidence="11" key="3">
    <citation type="submission" date="2025-09" db="UniProtKB">
        <authorList>
            <consortium name="Ensembl"/>
        </authorList>
    </citation>
    <scope>IDENTIFICATION</scope>
</reference>
<dbReference type="Ensembl" id="ENSLOCT00000014411.1">
    <property type="protein sequence ID" value="ENSLOCP00000014382.1"/>
    <property type="gene ID" value="ENSLOCG00000011700.1"/>
</dbReference>
<protein>
    <recommendedName>
        <fullName evidence="8">Solute carrier family 35 member B1</fullName>
    </recommendedName>
</protein>
<keyword evidence="3" id="KW-0813">Transport</keyword>
<dbReference type="KEGG" id="loc:102683822"/>
<dbReference type="Gene3D" id="1.10.3730.20">
    <property type="match status" value="1"/>
</dbReference>
<evidence type="ECO:0000256" key="6">
    <source>
        <dbReference type="ARBA" id="ARBA00022989"/>
    </source>
</evidence>
<comment type="similarity">
    <text evidence="2">Belongs to the nucleotide-sugar transporter family. SLC35B subfamily.</text>
</comment>
<reference evidence="12" key="1">
    <citation type="submission" date="2011-12" db="EMBL/GenBank/DDBJ databases">
        <title>The Draft Genome of Lepisosteus oculatus.</title>
        <authorList>
            <consortium name="The Broad Institute Genome Assembly &amp; Analysis Group"/>
            <consortium name="Computational R&amp;D Group"/>
            <consortium name="and Sequencing Platform"/>
            <person name="Di Palma F."/>
            <person name="Alfoldi J."/>
            <person name="Johnson J."/>
            <person name="Berlin A."/>
            <person name="Gnerre S."/>
            <person name="Jaffe D."/>
            <person name="MacCallum I."/>
            <person name="Young S."/>
            <person name="Walker B.J."/>
            <person name="Lander E.S."/>
            <person name="Lindblad-Toh K."/>
        </authorList>
    </citation>
    <scope>NUCLEOTIDE SEQUENCE [LARGE SCALE GENOMIC DNA]</scope>
</reference>
<dbReference type="eggNOG" id="KOG1580">
    <property type="taxonomic scope" value="Eukaryota"/>
</dbReference>
<dbReference type="InParanoid" id="W5N173"/>
<feature type="compositionally biased region" description="Pro residues" evidence="9">
    <location>
        <begin position="109"/>
        <end position="119"/>
    </location>
</feature>
<evidence type="ECO:0000256" key="7">
    <source>
        <dbReference type="ARBA" id="ARBA00023136"/>
    </source>
</evidence>
<feature type="transmembrane region" description="Helical" evidence="10">
    <location>
        <begin position="391"/>
        <end position="413"/>
    </location>
</feature>
<feature type="compositionally biased region" description="Basic and acidic residues" evidence="9">
    <location>
        <begin position="73"/>
        <end position="92"/>
    </location>
</feature>
<dbReference type="Bgee" id="ENSLOCG00000011700">
    <property type="expression patterns" value="Expressed in liver and 13 other cell types or tissues"/>
</dbReference>
<dbReference type="GO" id="GO:0005789">
    <property type="term" value="C:endoplasmic reticulum membrane"/>
    <property type="evidence" value="ECO:0000318"/>
    <property type="project" value="GO_Central"/>
</dbReference>
<feature type="transmembrane region" description="Helical" evidence="10">
    <location>
        <begin position="468"/>
        <end position="492"/>
    </location>
</feature>
<feature type="region of interest" description="Disordered" evidence="9">
    <location>
        <begin position="1"/>
        <end position="143"/>
    </location>
</feature>
<evidence type="ECO:0000256" key="10">
    <source>
        <dbReference type="SAM" id="Phobius"/>
    </source>
</evidence>
<dbReference type="GeneID" id="102683822"/>
<keyword evidence="7 10" id="KW-0472">Membrane</keyword>
<feature type="transmembrane region" description="Helical" evidence="10">
    <location>
        <begin position="267"/>
        <end position="287"/>
    </location>
</feature>